<name>A0A0B3WSU6_9FIRM</name>
<organism evidence="1 2">
    <name type="scientific">Terrisporobacter othiniensis</name>
    <dbReference type="NCBI Taxonomy" id="1577792"/>
    <lineage>
        <taxon>Bacteria</taxon>
        <taxon>Bacillati</taxon>
        <taxon>Bacillota</taxon>
        <taxon>Clostridia</taxon>
        <taxon>Peptostreptococcales</taxon>
        <taxon>Peptostreptococcaceae</taxon>
        <taxon>Terrisporobacter</taxon>
    </lineage>
</organism>
<dbReference type="RefSeq" id="WP_039679254.1">
    <property type="nucleotide sequence ID" value="NZ_JWHR01000068.1"/>
</dbReference>
<keyword evidence="2" id="KW-1185">Reference proteome</keyword>
<comment type="caution">
    <text evidence="1">The sequence shown here is derived from an EMBL/GenBank/DDBJ whole genome shotgun (WGS) entry which is preliminary data.</text>
</comment>
<reference evidence="1 2" key="1">
    <citation type="submission" date="2014-12" db="EMBL/GenBank/DDBJ databases">
        <title>Draft genome sequence of Terrisporobacter sp. 08-306576, isolated from the blood culture of a bacteremia patient.</title>
        <authorList>
            <person name="Lund L.C."/>
            <person name="Sydenham T.V."/>
            <person name="Hogh S.V."/>
            <person name="Skov M.N."/>
            <person name="Kemp M."/>
            <person name="Justesen U.S."/>
        </authorList>
    </citation>
    <scope>NUCLEOTIDE SEQUENCE [LARGE SCALE GENOMIC DNA]</scope>
    <source>
        <strain evidence="1 2">08-306576</strain>
    </source>
</reference>
<evidence type="ECO:0000313" key="2">
    <source>
        <dbReference type="Proteomes" id="UP000031189"/>
    </source>
</evidence>
<proteinExistence type="predicted"/>
<accession>A0A0B3WSU6</accession>
<dbReference type="STRING" id="1577792.QX51_07350"/>
<gene>
    <name evidence="1" type="ORF">QX51_07350</name>
</gene>
<dbReference type="OrthoDB" id="9859118at2"/>
<dbReference type="AlphaFoldDB" id="A0A0B3WSU6"/>
<evidence type="ECO:0000313" key="1">
    <source>
        <dbReference type="EMBL" id="KHS57635.1"/>
    </source>
</evidence>
<dbReference type="EMBL" id="JWHR01000068">
    <property type="protein sequence ID" value="KHS57635.1"/>
    <property type="molecule type" value="Genomic_DNA"/>
</dbReference>
<dbReference type="Proteomes" id="UP000031189">
    <property type="component" value="Unassembled WGS sequence"/>
</dbReference>
<sequence length="70" mass="8095">MYEGYPKEVIDKIKELGLYGKGLREIMIISVNACTRIIEEVGVTPTKLRKDVEQLQKNQINLMDKMNLLK</sequence>
<protein>
    <submittedName>
        <fullName evidence="1">Uncharacterized protein</fullName>
    </submittedName>
</protein>